<dbReference type="InterPro" id="IPR000467">
    <property type="entry name" value="G_patch_dom"/>
</dbReference>
<feature type="region of interest" description="Disordered" evidence="1">
    <location>
        <begin position="141"/>
        <end position="181"/>
    </location>
</feature>
<dbReference type="VEuPathDB" id="FungiDB:PC110_g6440"/>
<dbReference type="Pfam" id="PF01585">
    <property type="entry name" value="G-patch"/>
    <property type="match status" value="1"/>
</dbReference>
<dbReference type="Pfam" id="PF07713">
    <property type="entry name" value="DUF1604"/>
    <property type="match status" value="1"/>
</dbReference>
<dbReference type="PROSITE" id="PS50174">
    <property type="entry name" value="G_PATCH"/>
    <property type="match status" value="1"/>
</dbReference>
<evidence type="ECO:0000259" key="2">
    <source>
        <dbReference type="PROSITE" id="PS50174"/>
    </source>
</evidence>
<feature type="region of interest" description="Disordered" evidence="1">
    <location>
        <begin position="84"/>
        <end position="103"/>
    </location>
</feature>
<sequence>MKRGSVRNQEVTDAQGRRRFHGAFTGGFSAGYYNSVGTEEGWTPRTFSSSRGNRSSRVEQRPEDFMDEDDDPLLGKRLETTARYDTLQTGAKRRLQQQQEPDRAEAAVIPGFSLPEDWVLPVNDSIGAKLLKQMGWKEGHGIGQRVRRRKFQEDNTEQPKLLMQDASAEKTETEPQDEEVF</sequence>
<evidence type="ECO:0000313" key="4">
    <source>
        <dbReference type="Proteomes" id="UP000736787"/>
    </source>
</evidence>
<accession>A0A8T1C4Z7</accession>
<dbReference type="EMBL" id="RCMK01000664">
    <property type="protein sequence ID" value="KAG2917179.1"/>
    <property type="molecule type" value="Genomic_DNA"/>
</dbReference>
<feature type="compositionally biased region" description="Polar residues" evidence="1">
    <location>
        <begin position="1"/>
        <end position="12"/>
    </location>
</feature>
<feature type="compositionally biased region" description="Polar residues" evidence="1">
    <location>
        <begin position="45"/>
        <end position="55"/>
    </location>
</feature>
<evidence type="ECO:0000313" key="3">
    <source>
        <dbReference type="EMBL" id="KAG2917179.1"/>
    </source>
</evidence>
<reference evidence="3" key="1">
    <citation type="submission" date="2018-10" db="EMBL/GenBank/DDBJ databases">
        <title>Effector identification in a new, highly contiguous assembly of the strawberry crown rot pathogen Phytophthora cactorum.</title>
        <authorList>
            <person name="Armitage A.D."/>
            <person name="Nellist C.F."/>
            <person name="Bates H."/>
            <person name="Vickerstaff R.J."/>
            <person name="Harrison R.J."/>
        </authorList>
    </citation>
    <scope>NUCLEOTIDE SEQUENCE</scope>
    <source>
        <strain evidence="3">4040</strain>
    </source>
</reference>
<name>A0A8T1C4Z7_9STRA</name>
<dbReference type="AlphaFoldDB" id="A0A8T1C4Z7"/>
<dbReference type="PANTHER" id="PTHR13384">
    <property type="entry name" value="G PATCH DOMAIN-CONTAINING PROTEIN 1"/>
    <property type="match status" value="1"/>
</dbReference>
<dbReference type="Proteomes" id="UP000736787">
    <property type="component" value="Unassembled WGS sequence"/>
</dbReference>
<feature type="region of interest" description="Disordered" evidence="1">
    <location>
        <begin position="1"/>
        <end position="22"/>
    </location>
</feature>
<feature type="region of interest" description="Disordered" evidence="1">
    <location>
        <begin position="39"/>
        <end position="75"/>
    </location>
</feature>
<comment type="caution">
    <text evidence="3">The sequence shown here is derived from an EMBL/GenBank/DDBJ whole genome shotgun (WGS) entry which is preliminary data.</text>
</comment>
<dbReference type="GO" id="GO:0006397">
    <property type="term" value="P:mRNA processing"/>
    <property type="evidence" value="ECO:0007669"/>
    <property type="project" value="InterPro"/>
</dbReference>
<protein>
    <recommendedName>
        <fullName evidence="2">G-patch domain-containing protein</fullName>
    </recommendedName>
</protein>
<dbReference type="PANTHER" id="PTHR13384:SF19">
    <property type="entry name" value="G PATCH DOMAIN-CONTAINING PROTEIN 1"/>
    <property type="match status" value="1"/>
</dbReference>
<feature type="domain" description="G-patch" evidence="2">
    <location>
        <begin position="123"/>
        <end position="145"/>
    </location>
</feature>
<dbReference type="GO" id="GO:0005634">
    <property type="term" value="C:nucleus"/>
    <property type="evidence" value="ECO:0007669"/>
    <property type="project" value="TreeGrafter"/>
</dbReference>
<dbReference type="InterPro" id="IPR011666">
    <property type="entry name" value="DUF1604"/>
</dbReference>
<evidence type="ECO:0000256" key="1">
    <source>
        <dbReference type="SAM" id="MobiDB-lite"/>
    </source>
</evidence>
<dbReference type="GO" id="GO:0003723">
    <property type="term" value="F:RNA binding"/>
    <property type="evidence" value="ECO:0007669"/>
    <property type="project" value="TreeGrafter"/>
</dbReference>
<proteinExistence type="predicted"/>
<gene>
    <name evidence="3" type="ORF">PC117_g17526</name>
</gene>
<organism evidence="3 4">
    <name type="scientific">Phytophthora cactorum</name>
    <dbReference type="NCBI Taxonomy" id="29920"/>
    <lineage>
        <taxon>Eukaryota</taxon>
        <taxon>Sar</taxon>
        <taxon>Stramenopiles</taxon>
        <taxon>Oomycota</taxon>
        <taxon>Peronosporomycetes</taxon>
        <taxon>Peronosporales</taxon>
        <taxon>Peronosporaceae</taxon>
        <taxon>Phytophthora</taxon>
    </lineage>
</organism>